<organism evidence="2 3">
    <name type="scientific">Streptomyces graminofaciens</name>
    <dbReference type="NCBI Taxonomy" id="68212"/>
    <lineage>
        <taxon>Bacteria</taxon>
        <taxon>Bacillati</taxon>
        <taxon>Actinomycetota</taxon>
        <taxon>Actinomycetes</taxon>
        <taxon>Kitasatosporales</taxon>
        <taxon>Streptomycetaceae</taxon>
        <taxon>Streptomyces</taxon>
    </lineage>
</organism>
<dbReference type="Proteomes" id="UP001321542">
    <property type="component" value="Chromosome"/>
</dbReference>
<evidence type="ECO:0000313" key="3">
    <source>
        <dbReference type="Proteomes" id="UP001321542"/>
    </source>
</evidence>
<sequence>MGCAWADIVLIGPEAGLALLFVEADDRTEEAPVIALKFDKYMGHFRRKVKDSDGQDKPMWRTRWSARDPRWGDASHRPVLLVFHQVGKRTAWKEMERVAELTREHCQGDWNSWGGFHSCGAKMRIVATTLERLREHGVAGPRSGASAGRTARTSGTRSATLAGMPPSPAAPKPRGAAKRRKQPNARPSARCAGTAGPSSPTAGGRPAPRSNGAAGTATRTCATTARPGR</sequence>
<feature type="region of interest" description="Disordered" evidence="1">
    <location>
        <begin position="136"/>
        <end position="229"/>
    </location>
</feature>
<name>A0ABN5V7V3_9ACTN</name>
<protein>
    <submittedName>
        <fullName evidence="2">Uncharacterized protein</fullName>
    </submittedName>
</protein>
<dbReference type="RefSeq" id="WP_286247413.1">
    <property type="nucleotide sequence ID" value="NZ_AP018448.1"/>
</dbReference>
<accession>A0ABN5V7V3</accession>
<reference evidence="2 3" key="2">
    <citation type="journal article" date="2023" name="ChemBioChem">
        <title>Acyltransferase Domain Exchange between Two Independent Type I Polyketide Synthases in the Same Producer Strain of Macrolide Antibiotics.</title>
        <authorList>
            <person name="Kudo F."/>
            <person name="Kishikawa K."/>
            <person name="Tsuboi K."/>
            <person name="Kido T."/>
            <person name="Usui T."/>
            <person name="Hashimoto J."/>
            <person name="Shin-Ya K."/>
            <person name="Miyanaga A."/>
            <person name="Eguchi T."/>
        </authorList>
    </citation>
    <scope>NUCLEOTIDE SEQUENCE [LARGE SCALE GENOMIC DNA]</scope>
    <source>
        <strain evidence="2 3">A-8890</strain>
    </source>
</reference>
<gene>
    <name evidence="2" type="ORF">SGFS_006570</name>
</gene>
<dbReference type="EMBL" id="AP018448">
    <property type="protein sequence ID" value="BBC29363.1"/>
    <property type="molecule type" value="Genomic_DNA"/>
</dbReference>
<evidence type="ECO:0000256" key="1">
    <source>
        <dbReference type="SAM" id="MobiDB-lite"/>
    </source>
</evidence>
<evidence type="ECO:0000313" key="2">
    <source>
        <dbReference type="EMBL" id="BBC29363.1"/>
    </source>
</evidence>
<feature type="compositionally biased region" description="Low complexity" evidence="1">
    <location>
        <begin position="212"/>
        <end position="229"/>
    </location>
</feature>
<proteinExistence type="predicted"/>
<keyword evidence="3" id="KW-1185">Reference proteome</keyword>
<feature type="compositionally biased region" description="Low complexity" evidence="1">
    <location>
        <begin position="140"/>
        <end position="164"/>
    </location>
</feature>
<reference evidence="2 3" key="1">
    <citation type="journal article" date="2010" name="ChemBioChem">
        <title>Cloning and characterization of the biosynthetic gene cluster of 16-membered macrolide antibiotic FD-891: involvement of a dual functional cytochrome P450 monooxygenase catalyzing epoxidation and hydroxylation.</title>
        <authorList>
            <person name="Kudo F."/>
            <person name="Motegi A."/>
            <person name="Mizoue K."/>
            <person name="Eguchi T."/>
        </authorList>
    </citation>
    <scope>NUCLEOTIDE SEQUENCE [LARGE SCALE GENOMIC DNA]</scope>
    <source>
        <strain evidence="2 3">A-8890</strain>
    </source>
</reference>